<keyword evidence="2" id="KW-1185">Reference proteome</keyword>
<name>A0ABS7ZTE7_9GAMM</name>
<evidence type="ECO:0000313" key="2">
    <source>
        <dbReference type="Proteomes" id="UP000714380"/>
    </source>
</evidence>
<organism evidence="1 2">
    <name type="scientific">Thalassolituus marinus</name>
    <dbReference type="NCBI Taxonomy" id="671053"/>
    <lineage>
        <taxon>Bacteria</taxon>
        <taxon>Pseudomonadati</taxon>
        <taxon>Pseudomonadota</taxon>
        <taxon>Gammaproteobacteria</taxon>
        <taxon>Oceanospirillales</taxon>
        <taxon>Oceanospirillaceae</taxon>
        <taxon>Thalassolituus</taxon>
    </lineage>
</organism>
<gene>
    <name evidence="1" type="ORF">I9W95_15135</name>
</gene>
<dbReference type="EMBL" id="JAEDAH010000096">
    <property type="protein sequence ID" value="MCA6064941.1"/>
    <property type="molecule type" value="Genomic_DNA"/>
</dbReference>
<reference evidence="1 2" key="1">
    <citation type="submission" date="2020-12" db="EMBL/GenBank/DDBJ databases">
        <title>Novel Thalassolituus-related marine hydrocarbonoclastic bacteria mediated algae-derived hydrocarbons mineralization in twilight zone of the northern South China Sea.</title>
        <authorList>
            <person name="Dong C."/>
        </authorList>
    </citation>
    <scope>NUCLEOTIDE SEQUENCE [LARGE SCALE GENOMIC DNA]</scope>
    <source>
        <strain evidence="1 2">IMCC1826</strain>
    </source>
</reference>
<protein>
    <submittedName>
        <fullName evidence="1">Uncharacterized protein</fullName>
    </submittedName>
</protein>
<evidence type="ECO:0000313" key="1">
    <source>
        <dbReference type="EMBL" id="MCA6064941.1"/>
    </source>
</evidence>
<dbReference type="RefSeq" id="WP_225676399.1">
    <property type="nucleotide sequence ID" value="NZ_JAEDAH010000096.1"/>
</dbReference>
<sequence length="181" mass="18963">MRAALNAWLGFELTTDKLGVLTDLRPANARQIATAPNDVPRLRFVGGGSEYLGVTGGFLPGTDDGVVALHSSCGATSSAGVDSCVNYRALDGEQTSVSAPSALLYNHYPVLMGDDTHHGGTIGTQSGVTLSYVNSSMDVGIDVAVATSTYTTGWWLWKKTMNTVPGSENQTMSAVLFNSVN</sequence>
<dbReference type="Proteomes" id="UP000714380">
    <property type="component" value="Unassembled WGS sequence"/>
</dbReference>
<proteinExistence type="predicted"/>
<accession>A0ABS7ZTE7</accession>
<comment type="caution">
    <text evidence="1">The sequence shown here is derived from an EMBL/GenBank/DDBJ whole genome shotgun (WGS) entry which is preliminary data.</text>
</comment>